<feature type="transmembrane region" description="Helical" evidence="1">
    <location>
        <begin position="78"/>
        <end position="100"/>
    </location>
</feature>
<dbReference type="Proteomes" id="UP000790347">
    <property type="component" value="Unassembled WGS sequence"/>
</dbReference>
<keyword evidence="3" id="KW-1185">Reference proteome</keyword>
<reference evidence="2" key="2">
    <citation type="journal article" date="2022" name="Res Sq">
        <title>Comparative Genomics Reveals Insights into the Divergent Evolution of Astigmatic Mites and Household Pest Adaptations.</title>
        <authorList>
            <person name="Xiong Q."/>
            <person name="Wan A.T.-Y."/>
            <person name="Liu X.-Y."/>
            <person name="Fung C.S.-H."/>
            <person name="Xiao X."/>
            <person name="Malainual N."/>
            <person name="Hou J."/>
            <person name="Wang L."/>
            <person name="Wang M."/>
            <person name="Yang K."/>
            <person name="Cui Y."/>
            <person name="Leung E."/>
            <person name="Nong W."/>
            <person name="Shin S.-K."/>
            <person name="Au S."/>
            <person name="Jeong K.Y."/>
            <person name="Chew F.T."/>
            <person name="Hui J."/>
            <person name="Leung T.F."/>
            <person name="Tungtrongchitr A."/>
            <person name="Zhong N."/>
            <person name="Liu Z."/>
            <person name="Tsui S."/>
        </authorList>
    </citation>
    <scope>NUCLEOTIDE SEQUENCE</scope>
    <source>
        <strain evidence="2">Derf</strain>
        <tissue evidence="2">Whole organism</tissue>
    </source>
</reference>
<keyword evidence="1" id="KW-1133">Transmembrane helix</keyword>
<sequence>MFLRIHEFSYGQIKQFVQRSGDCRLQTIHRLEVAIAIFYIFRAMAILLMLRRPDLFPLFKYEHFCHFIWQHRDSYDEFLLLLLILIIALIVVGLNTFYLCDTQSLSFQVLYDIMVINVENYRRCRIKNPIIIKHAIEHRRQKYLQKRMAMSKPIIPLVIYSQFYWLRAWLDSWIEMESFRLNGHRFKNNPMKLFPKASLRTRNMESKRHFSPMSFWQLQFIFFEHNRLCGYIIRTDREKWSMALCQLLMVGIPMNVCFVCVLIFGHPSQSERLIYLFITAVHTFSSIIPTASLAHINCYIEHIRTYISTGIPSLRHLRLKMKYENLYASLMYGERYCFTFGYFGSVTYTTLSKIWYLT</sequence>
<evidence type="ECO:0000256" key="1">
    <source>
        <dbReference type="SAM" id="Phobius"/>
    </source>
</evidence>
<gene>
    <name evidence="2" type="ORF">DERF_006141</name>
</gene>
<dbReference type="AlphaFoldDB" id="A0A922I4X4"/>
<feature type="transmembrane region" description="Helical" evidence="1">
    <location>
        <begin position="273"/>
        <end position="294"/>
    </location>
</feature>
<evidence type="ECO:0000313" key="2">
    <source>
        <dbReference type="EMBL" id="KAH9522577.1"/>
    </source>
</evidence>
<keyword evidence="1" id="KW-0472">Membrane</keyword>
<comment type="caution">
    <text evidence="2">The sequence shown here is derived from an EMBL/GenBank/DDBJ whole genome shotgun (WGS) entry which is preliminary data.</text>
</comment>
<name>A0A922I4X4_DERFA</name>
<evidence type="ECO:0000313" key="3">
    <source>
        <dbReference type="Proteomes" id="UP000790347"/>
    </source>
</evidence>
<proteinExistence type="predicted"/>
<feature type="transmembrane region" description="Helical" evidence="1">
    <location>
        <begin position="33"/>
        <end position="50"/>
    </location>
</feature>
<dbReference type="EMBL" id="ASGP02000002">
    <property type="protein sequence ID" value="KAH9522577.1"/>
    <property type="molecule type" value="Genomic_DNA"/>
</dbReference>
<protein>
    <submittedName>
        <fullName evidence="2">Uncharacterized protein</fullName>
    </submittedName>
</protein>
<organism evidence="2 3">
    <name type="scientific">Dermatophagoides farinae</name>
    <name type="common">American house dust mite</name>
    <dbReference type="NCBI Taxonomy" id="6954"/>
    <lineage>
        <taxon>Eukaryota</taxon>
        <taxon>Metazoa</taxon>
        <taxon>Ecdysozoa</taxon>
        <taxon>Arthropoda</taxon>
        <taxon>Chelicerata</taxon>
        <taxon>Arachnida</taxon>
        <taxon>Acari</taxon>
        <taxon>Acariformes</taxon>
        <taxon>Sarcoptiformes</taxon>
        <taxon>Astigmata</taxon>
        <taxon>Psoroptidia</taxon>
        <taxon>Analgoidea</taxon>
        <taxon>Pyroglyphidae</taxon>
        <taxon>Dermatophagoidinae</taxon>
        <taxon>Dermatophagoides</taxon>
    </lineage>
</organism>
<accession>A0A922I4X4</accession>
<keyword evidence="1" id="KW-0812">Transmembrane</keyword>
<reference evidence="2" key="1">
    <citation type="submission" date="2013-05" db="EMBL/GenBank/DDBJ databases">
        <authorList>
            <person name="Yim A.K.Y."/>
            <person name="Chan T.F."/>
            <person name="Ji K.M."/>
            <person name="Liu X.Y."/>
            <person name="Zhou J.W."/>
            <person name="Li R.Q."/>
            <person name="Yang K.Y."/>
            <person name="Li J."/>
            <person name="Li M."/>
            <person name="Law P.T.W."/>
            <person name="Wu Y.L."/>
            <person name="Cai Z.L."/>
            <person name="Qin H."/>
            <person name="Bao Y."/>
            <person name="Leung R.K.K."/>
            <person name="Ng P.K.S."/>
            <person name="Zou J."/>
            <person name="Zhong X.J."/>
            <person name="Ran P.X."/>
            <person name="Zhong N.S."/>
            <person name="Liu Z.G."/>
            <person name="Tsui S.K.W."/>
        </authorList>
    </citation>
    <scope>NUCLEOTIDE SEQUENCE</scope>
    <source>
        <strain evidence="2">Derf</strain>
        <tissue evidence="2">Whole organism</tissue>
    </source>
</reference>
<feature type="transmembrane region" description="Helical" evidence="1">
    <location>
        <begin position="240"/>
        <end position="264"/>
    </location>
</feature>